<feature type="domain" description="HPP transmembrane region" evidence="3">
    <location>
        <begin position="51"/>
        <end position="214"/>
    </location>
</feature>
<feature type="transmembrane region" description="Helical" evidence="2">
    <location>
        <begin position="114"/>
        <end position="132"/>
    </location>
</feature>
<dbReference type="Pfam" id="PF04982">
    <property type="entry name" value="TM_HPP"/>
    <property type="match status" value="1"/>
</dbReference>
<feature type="transmembrane region" description="Helical" evidence="2">
    <location>
        <begin position="185"/>
        <end position="206"/>
    </location>
</feature>
<keyword evidence="2" id="KW-0472">Membrane</keyword>
<evidence type="ECO:0000256" key="1">
    <source>
        <dbReference type="SAM" id="MobiDB-lite"/>
    </source>
</evidence>
<evidence type="ECO:0000313" key="4">
    <source>
        <dbReference type="EMBL" id="TKA28884.1"/>
    </source>
</evidence>
<comment type="caution">
    <text evidence="4">The sequence shown here is derived from an EMBL/GenBank/DDBJ whole genome shotgun (WGS) entry which is preliminary data.</text>
</comment>
<keyword evidence="2" id="KW-0812">Transmembrane</keyword>
<feature type="transmembrane region" description="Helical" evidence="2">
    <location>
        <begin position="56"/>
        <end position="77"/>
    </location>
</feature>
<dbReference type="PANTHER" id="PTHR33741">
    <property type="entry name" value="TRANSMEMBRANE PROTEIN DDB_G0269096-RELATED"/>
    <property type="match status" value="1"/>
</dbReference>
<feature type="region of interest" description="Disordered" evidence="1">
    <location>
        <begin position="229"/>
        <end position="260"/>
    </location>
</feature>
<dbReference type="OrthoDB" id="2016548at2759"/>
<proteinExistence type="predicted"/>
<dbReference type="AlphaFoldDB" id="A0A4U0U2B0"/>
<evidence type="ECO:0000313" key="5">
    <source>
        <dbReference type="Proteomes" id="UP000308549"/>
    </source>
</evidence>
<reference evidence="4 5" key="1">
    <citation type="submission" date="2017-03" db="EMBL/GenBank/DDBJ databases">
        <title>Genomes of endolithic fungi from Antarctica.</title>
        <authorList>
            <person name="Coleine C."/>
            <person name="Masonjones S."/>
            <person name="Stajich J.E."/>
        </authorList>
    </citation>
    <scope>NUCLEOTIDE SEQUENCE [LARGE SCALE GENOMIC DNA]</scope>
    <source>
        <strain evidence="4 5">CCFEE 6315</strain>
    </source>
</reference>
<keyword evidence="2" id="KW-1133">Transmembrane helix</keyword>
<name>A0A4U0U2B0_9PEZI</name>
<feature type="transmembrane region" description="Helical" evidence="2">
    <location>
        <begin position="144"/>
        <end position="164"/>
    </location>
</feature>
<protein>
    <recommendedName>
        <fullName evidence="3">HPP transmembrane region domain-containing protein</fullName>
    </recommendedName>
</protein>
<keyword evidence="5" id="KW-1185">Reference proteome</keyword>
<dbReference type="EMBL" id="NAJL01000016">
    <property type="protein sequence ID" value="TKA28884.1"/>
    <property type="molecule type" value="Genomic_DNA"/>
</dbReference>
<accession>A0A4U0U2B0</accession>
<feature type="compositionally biased region" description="Basic and acidic residues" evidence="1">
    <location>
        <begin position="231"/>
        <end position="260"/>
    </location>
</feature>
<dbReference type="PANTHER" id="PTHR33741:SF5">
    <property type="entry name" value="TRANSMEMBRANE PROTEIN DDB_G0269096-RELATED"/>
    <property type="match status" value="1"/>
</dbReference>
<evidence type="ECO:0000259" key="3">
    <source>
        <dbReference type="Pfam" id="PF04982"/>
    </source>
</evidence>
<evidence type="ECO:0000256" key="2">
    <source>
        <dbReference type="SAM" id="Phobius"/>
    </source>
</evidence>
<dbReference type="InterPro" id="IPR007065">
    <property type="entry name" value="HPP"/>
</dbReference>
<dbReference type="Proteomes" id="UP000308549">
    <property type="component" value="Unassembled WGS sequence"/>
</dbReference>
<organism evidence="4 5">
    <name type="scientific">Salinomyces thailandicus</name>
    <dbReference type="NCBI Taxonomy" id="706561"/>
    <lineage>
        <taxon>Eukaryota</taxon>
        <taxon>Fungi</taxon>
        <taxon>Dikarya</taxon>
        <taxon>Ascomycota</taxon>
        <taxon>Pezizomycotina</taxon>
        <taxon>Dothideomycetes</taxon>
        <taxon>Dothideomycetidae</taxon>
        <taxon>Mycosphaerellales</taxon>
        <taxon>Teratosphaeriaceae</taxon>
        <taxon>Salinomyces</taxon>
    </lineage>
</organism>
<sequence length="318" mass="34971">MAKSRTLSDHFLNFNIDAYLNPIIPPNPLAHLPKPISHFLGQRSNPQPEPPLLTQWLLTFFSTVAGLCLAAGVYNHAPGLSNLQPPVMIASLGASAVLDYNAIRSPLAQPRNAIFGHTFSAVIGVAISKAFQSAPEPFFENYSWVAGALACALASWIMSVTKTVHPPGGATAILACTSREVVESGWGFVPLVMIGSLLMLAVALLFNNTLRQYPVFWWTPEEVGGKLWRRGRSEDDGQGEMGKDGSEIEKQVSRTDSERTLQHELSRHEDFIEDSENIHITPRHLHIPSQIDLSADEAALLETLQQRLHRHYDNNVGA</sequence>
<gene>
    <name evidence="4" type="ORF">B0A50_03295</name>
</gene>
<dbReference type="InterPro" id="IPR058581">
    <property type="entry name" value="TM_HPP"/>
</dbReference>